<protein>
    <submittedName>
        <fullName evidence="1">Uncharacterized protein</fullName>
    </submittedName>
</protein>
<evidence type="ECO:0000313" key="1">
    <source>
        <dbReference type="EMBL" id="RZO76194.1"/>
    </source>
</evidence>
<comment type="caution">
    <text evidence="1">The sequence shown here is derived from an EMBL/GenBank/DDBJ whole genome shotgun (WGS) entry which is preliminary data.</text>
</comment>
<evidence type="ECO:0000313" key="2">
    <source>
        <dbReference type="Proteomes" id="UP000320404"/>
    </source>
</evidence>
<proteinExistence type="predicted"/>
<accession>A0A520S163</accession>
<dbReference type="AlphaFoldDB" id="A0A520S163"/>
<sequence>MARSLNPANFPLAAAIIAGLISLGSFGSAFSQPTDIPRTADGRPDFNGIWQAINTANWNIEPHAADFGPVVEMGAIGAIPAGLGIVEGDEIPYTPEARQQQQLNQADWLANDPLVKCYMPGIPRANYLPFPFQIVQSTDTIIFAYEFASASRIVYVDQPDYEAPILSWMGHNLASYDGDTLVIDVTDQVPDTWFDHAGNHHSDALRVTERYTYMGPNVIRYEATLEDPNTYTEPWRISFPLYRRLDENMQLLEFKCVEFTEELLYGDLRKQANTTN</sequence>
<reference evidence="1 2" key="1">
    <citation type="submission" date="2019-02" db="EMBL/GenBank/DDBJ databases">
        <title>Prokaryotic population dynamics and viral predation in marine succession experiment using metagenomics: the confinement effect.</title>
        <authorList>
            <person name="Haro-Moreno J.M."/>
            <person name="Rodriguez-Valera F."/>
            <person name="Lopez-Perez M."/>
        </authorList>
    </citation>
    <scope>NUCLEOTIDE SEQUENCE [LARGE SCALE GENOMIC DNA]</scope>
    <source>
        <strain evidence="1">MED-G158</strain>
    </source>
</reference>
<name>A0A520S163_9GAMM</name>
<dbReference type="EMBL" id="SHAH01000036">
    <property type="protein sequence ID" value="RZO76194.1"/>
    <property type="molecule type" value="Genomic_DNA"/>
</dbReference>
<dbReference type="Proteomes" id="UP000320404">
    <property type="component" value="Unassembled WGS sequence"/>
</dbReference>
<organism evidence="1 2">
    <name type="scientific">OM182 bacterium</name>
    <dbReference type="NCBI Taxonomy" id="2510334"/>
    <lineage>
        <taxon>Bacteria</taxon>
        <taxon>Pseudomonadati</taxon>
        <taxon>Pseudomonadota</taxon>
        <taxon>Gammaproteobacteria</taxon>
        <taxon>OMG group</taxon>
        <taxon>OM182 clade</taxon>
    </lineage>
</organism>
<gene>
    <name evidence="1" type="ORF">EVA69_03235</name>
</gene>